<dbReference type="AlphaFoldDB" id="A0A0E9U2C2"/>
<organism evidence="1">
    <name type="scientific">Anguilla anguilla</name>
    <name type="common">European freshwater eel</name>
    <name type="synonym">Muraena anguilla</name>
    <dbReference type="NCBI Taxonomy" id="7936"/>
    <lineage>
        <taxon>Eukaryota</taxon>
        <taxon>Metazoa</taxon>
        <taxon>Chordata</taxon>
        <taxon>Craniata</taxon>
        <taxon>Vertebrata</taxon>
        <taxon>Euteleostomi</taxon>
        <taxon>Actinopterygii</taxon>
        <taxon>Neopterygii</taxon>
        <taxon>Teleostei</taxon>
        <taxon>Anguilliformes</taxon>
        <taxon>Anguillidae</taxon>
        <taxon>Anguilla</taxon>
    </lineage>
</organism>
<evidence type="ECO:0000313" key="1">
    <source>
        <dbReference type="EMBL" id="JAH59877.1"/>
    </source>
</evidence>
<protein>
    <submittedName>
        <fullName evidence="1">Uncharacterized protein</fullName>
    </submittedName>
</protein>
<reference evidence="1" key="2">
    <citation type="journal article" date="2015" name="Fish Shellfish Immunol.">
        <title>Early steps in the European eel (Anguilla anguilla)-Vibrio vulnificus interaction in the gills: Role of the RtxA13 toxin.</title>
        <authorList>
            <person name="Callol A."/>
            <person name="Pajuelo D."/>
            <person name="Ebbesson L."/>
            <person name="Teles M."/>
            <person name="MacKenzie S."/>
            <person name="Amaro C."/>
        </authorList>
    </citation>
    <scope>NUCLEOTIDE SEQUENCE</scope>
</reference>
<accession>A0A0E9U2C2</accession>
<reference evidence="1" key="1">
    <citation type="submission" date="2014-11" db="EMBL/GenBank/DDBJ databases">
        <authorList>
            <person name="Amaro Gonzalez C."/>
        </authorList>
    </citation>
    <scope>NUCLEOTIDE SEQUENCE</scope>
</reference>
<name>A0A0E9U2C2_ANGAN</name>
<proteinExistence type="predicted"/>
<dbReference type="EMBL" id="GBXM01048700">
    <property type="protein sequence ID" value="JAH59877.1"/>
    <property type="molecule type" value="Transcribed_RNA"/>
</dbReference>
<sequence length="22" mass="2602">MLANQIACMNRLAYYSFEPPRL</sequence>